<evidence type="ECO:0000256" key="1">
    <source>
        <dbReference type="SAM" id="Phobius"/>
    </source>
</evidence>
<reference evidence="2" key="1">
    <citation type="journal article" date="2020" name="Nature">
        <title>Giant virus diversity and host interactions through global metagenomics.</title>
        <authorList>
            <person name="Schulz F."/>
            <person name="Roux S."/>
            <person name="Paez-Espino D."/>
            <person name="Jungbluth S."/>
            <person name="Walsh D.A."/>
            <person name="Denef V.J."/>
            <person name="McMahon K.D."/>
            <person name="Konstantinidis K.T."/>
            <person name="Eloe-Fadrosh E.A."/>
            <person name="Kyrpides N.C."/>
            <person name="Woyke T."/>
        </authorList>
    </citation>
    <scope>NUCLEOTIDE SEQUENCE</scope>
    <source>
        <strain evidence="2">GVMAG-M-3300023184-68</strain>
    </source>
</reference>
<dbReference type="EMBL" id="MN740153">
    <property type="protein sequence ID" value="QHT90226.1"/>
    <property type="molecule type" value="Genomic_DNA"/>
</dbReference>
<protein>
    <submittedName>
        <fullName evidence="2">Uncharacterized protein</fullName>
    </submittedName>
</protein>
<dbReference type="AlphaFoldDB" id="A0A6C0ICT6"/>
<keyword evidence="1" id="KW-1133">Transmembrane helix</keyword>
<organism evidence="2">
    <name type="scientific">viral metagenome</name>
    <dbReference type="NCBI Taxonomy" id="1070528"/>
    <lineage>
        <taxon>unclassified sequences</taxon>
        <taxon>metagenomes</taxon>
        <taxon>organismal metagenomes</taxon>
    </lineage>
</organism>
<keyword evidence="1" id="KW-0812">Transmembrane</keyword>
<name>A0A6C0ICT6_9ZZZZ</name>
<feature type="transmembrane region" description="Helical" evidence="1">
    <location>
        <begin position="79"/>
        <end position="99"/>
    </location>
</feature>
<keyword evidence="1" id="KW-0472">Membrane</keyword>
<feature type="transmembrane region" description="Helical" evidence="1">
    <location>
        <begin position="161"/>
        <end position="182"/>
    </location>
</feature>
<feature type="transmembrane region" description="Helical" evidence="1">
    <location>
        <begin position="322"/>
        <end position="340"/>
    </location>
</feature>
<sequence length="343" mass="40033">MSLLTKSKPTTPVSCPPDLSDEVDDLTDNLQQRDMIIQQQKLQLQNLQSEIPAIKNNVYTMQNNMQNTSQIVRTENRTFYVSLLALVLLGIFWFVIYIYNQLLTKSMMVLLKNTKIFDDWHNIFTSPIPANSDTDLLIRTMNANWEPIFTDINRHVSRSRFFLFSFIFLLVFGMSMILYSLVYRGTDTQSALKRTSICTSLILGFTFLFVNNSSMVLPFENSIGYSLVSATSKKFLNETMNHIFTHKFFQEKKVFPSTDIYYDFMMNTFSVKQFANVFSELFYNNHHYDFKINTHTEGGITKTDIENLFRFVLQKQTIGHSCWIYFASLTSIIISMQYLFTNL</sequence>
<accession>A0A6C0ICT6</accession>
<proteinExistence type="predicted"/>
<evidence type="ECO:0000313" key="2">
    <source>
        <dbReference type="EMBL" id="QHT90226.1"/>
    </source>
</evidence>